<dbReference type="GO" id="GO:0030015">
    <property type="term" value="C:CCR4-NOT core complex"/>
    <property type="evidence" value="ECO:0007669"/>
    <property type="project" value="InterPro"/>
</dbReference>
<dbReference type="GO" id="GO:2000036">
    <property type="term" value="P:regulation of stem cell population maintenance"/>
    <property type="evidence" value="ECO:0007669"/>
    <property type="project" value="UniProtKB-ARBA"/>
</dbReference>
<dbReference type="EMBL" id="CAJFCV020000002">
    <property type="protein sequence ID" value="CAG9099206.1"/>
    <property type="molecule type" value="Genomic_DNA"/>
</dbReference>
<feature type="compositionally biased region" description="Polar residues" evidence="4">
    <location>
        <begin position="61"/>
        <end position="75"/>
    </location>
</feature>
<dbReference type="AlphaFoldDB" id="A0A7I8WWK6"/>
<dbReference type="InterPro" id="IPR007282">
    <property type="entry name" value="NOT2/3/5_C"/>
</dbReference>
<feature type="compositionally biased region" description="Polar residues" evidence="4">
    <location>
        <begin position="194"/>
        <end position="207"/>
    </location>
</feature>
<reference evidence="6" key="1">
    <citation type="submission" date="2020-09" db="EMBL/GenBank/DDBJ databases">
        <authorList>
            <person name="Kikuchi T."/>
        </authorList>
    </citation>
    <scope>NUCLEOTIDE SEQUENCE</scope>
    <source>
        <strain evidence="6">Ka4C1</strain>
    </source>
</reference>
<dbReference type="Proteomes" id="UP000659654">
    <property type="component" value="Unassembled WGS sequence"/>
</dbReference>
<dbReference type="SMR" id="A0A7I8WWK6"/>
<comment type="caution">
    <text evidence="6">The sequence shown here is derived from an EMBL/GenBank/DDBJ whole genome shotgun (WGS) entry which is preliminary data.</text>
</comment>
<evidence type="ECO:0000256" key="3">
    <source>
        <dbReference type="ARBA" id="ARBA00023163"/>
    </source>
</evidence>
<dbReference type="FunFam" id="2.30.30.1020:FF:000005">
    <property type="entry name" value="Regena, isoform C"/>
    <property type="match status" value="1"/>
</dbReference>
<dbReference type="GO" id="GO:0006355">
    <property type="term" value="P:regulation of DNA-templated transcription"/>
    <property type="evidence" value="ECO:0007669"/>
    <property type="project" value="InterPro"/>
</dbReference>
<evidence type="ECO:0000256" key="1">
    <source>
        <dbReference type="ARBA" id="ARBA00007682"/>
    </source>
</evidence>
<feature type="compositionally biased region" description="Polar residues" evidence="4">
    <location>
        <begin position="90"/>
        <end position="112"/>
    </location>
</feature>
<feature type="region of interest" description="Disordered" evidence="4">
    <location>
        <begin position="58"/>
        <end position="121"/>
    </location>
</feature>
<evidence type="ECO:0000313" key="7">
    <source>
        <dbReference type="Proteomes" id="UP000659654"/>
    </source>
</evidence>
<feature type="region of interest" description="Disordered" evidence="4">
    <location>
        <begin position="184"/>
        <end position="207"/>
    </location>
</feature>
<dbReference type="Gene3D" id="2.30.30.1020">
    <property type="entry name" value="CCR4-NOT complex subunit 2/3/5, C-terminal domain"/>
    <property type="match status" value="1"/>
</dbReference>
<evidence type="ECO:0000313" key="6">
    <source>
        <dbReference type="EMBL" id="CAD5216289.1"/>
    </source>
</evidence>
<gene>
    <name evidence="6" type="ORF">BXYJ_LOCUS4455</name>
</gene>
<protein>
    <submittedName>
        <fullName evidence="6">(pine wood nematode) hypothetical protein</fullName>
    </submittedName>
</protein>
<evidence type="ECO:0000256" key="4">
    <source>
        <dbReference type="SAM" id="MobiDB-lite"/>
    </source>
</evidence>
<proteinExistence type="inferred from homology"/>
<accession>A0A7I8WWK6</accession>
<keyword evidence="2" id="KW-0805">Transcription regulation</keyword>
<evidence type="ECO:0000259" key="5">
    <source>
        <dbReference type="Pfam" id="PF04153"/>
    </source>
</evidence>
<dbReference type="OrthoDB" id="25391at2759"/>
<name>A0A7I8WWK6_BURXY</name>
<feature type="region of interest" description="Disordered" evidence="4">
    <location>
        <begin position="1"/>
        <end position="38"/>
    </location>
</feature>
<feature type="compositionally biased region" description="Polar residues" evidence="4">
    <location>
        <begin position="1"/>
        <end position="11"/>
    </location>
</feature>
<dbReference type="Pfam" id="PF04153">
    <property type="entry name" value="NOT2_3_5_C"/>
    <property type="match status" value="1"/>
</dbReference>
<organism evidence="6 7">
    <name type="scientific">Bursaphelenchus xylophilus</name>
    <name type="common">Pinewood nematode worm</name>
    <name type="synonym">Aphelenchoides xylophilus</name>
    <dbReference type="NCBI Taxonomy" id="6326"/>
    <lineage>
        <taxon>Eukaryota</taxon>
        <taxon>Metazoa</taxon>
        <taxon>Ecdysozoa</taxon>
        <taxon>Nematoda</taxon>
        <taxon>Chromadorea</taxon>
        <taxon>Rhabditida</taxon>
        <taxon>Tylenchina</taxon>
        <taxon>Tylenchomorpha</taxon>
        <taxon>Aphelenchoidea</taxon>
        <taxon>Aphelenchoididae</taxon>
        <taxon>Bursaphelenchus</taxon>
    </lineage>
</organism>
<dbReference type="InterPro" id="IPR040168">
    <property type="entry name" value="Not2/3/5"/>
</dbReference>
<dbReference type="Proteomes" id="UP000582659">
    <property type="component" value="Unassembled WGS sequence"/>
</dbReference>
<comment type="similarity">
    <text evidence="1">Belongs to the CNOT2/3/5 family.</text>
</comment>
<dbReference type="PANTHER" id="PTHR23326">
    <property type="entry name" value="CCR4 NOT-RELATED"/>
    <property type="match status" value="1"/>
</dbReference>
<keyword evidence="7" id="KW-1185">Reference proteome</keyword>
<evidence type="ECO:0000256" key="2">
    <source>
        <dbReference type="ARBA" id="ARBA00023015"/>
    </source>
</evidence>
<feature type="compositionally biased region" description="Low complexity" evidence="4">
    <location>
        <begin position="17"/>
        <end position="32"/>
    </location>
</feature>
<feature type="compositionally biased region" description="Polar residues" evidence="4">
    <location>
        <begin position="435"/>
        <end position="445"/>
    </location>
</feature>
<dbReference type="EMBL" id="CAJFDI010000002">
    <property type="protein sequence ID" value="CAD5216289.1"/>
    <property type="molecule type" value="Genomic_DNA"/>
</dbReference>
<sequence>MRTGSMSSGTLLASRGPPQNNTSTNPTSQSNSALIGQLPAGLGGTANLSSQQILKGGNAQKPLSMSPNTVYNSHRGTPPAMPAQTPQTAFNSFQMAPRPQSTAPRYPNQNGGFDSLPLNDSEFPSLANVRQSPASHQHAAFASQFGSTMMSQNLFNAKDIRINYASLMRTVETASYGQQPVFQSEDFPALPGASAQNGSNGRSQQMPDSVVNLQNSTSQNSNLEADSLLNGTTENGRISHGIQTDPNGYVTNIPPGMLTDQYGIAGMLSFLRAIDKDPAITSMALGYDLNNLGLNLNSTERNLYLTFGGPWAEAPCRIQDLDVKVPDEYLTNGIIRDKLPQIKMNKLSEDVLFYMFYNCPGQVYQLAAACELFSRDWRFHKEEKVWLTRAAYLGVREQTTEYEKGQFNVFDPVQWRKIPREMTLEYKMLEPKPQGQGSSASLLGVNSNPPPSGSAAPGAPQMAPFSK</sequence>
<feature type="domain" description="NOT2/NOT3/NOT5 C-terminal" evidence="5">
    <location>
        <begin position="306"/>
        <end position="429"/>
    </location>
</feature>
<keyword evidence="3" id="KW-0804">Transcription</keyword>
<dbReference type="InterPro" id="IPR038635">
    <property type="entry name" value="CCR4-NOT_su2/3/5_C_sf"/>
</dbReference>
<feature type="region of interest" description="Disordered" evidence="4">
    <location>
        <begin position="430"/>
        <end position="467"/>
    </location>
</feature>